<comment type="caution">
    <text evidence="7">The sequence shown here is derived from an EMBL/GenBank/DDBJ whole genome shotgun (WGS) entry which is preliminary data.</text>
</comment>
<dbReference type="Gene3D" id="1.20.120.50">
    <property type="entry name" value="Hemerythrin-like"/>
    <property type="match status" value="1"/>
</dbReference>
<evidence type="ECO:0000256" key="3">
    <source>
        <dbReference type="ARBA" id="ARBA00022723"/>
    </source>
</evidence>
<evidence type="ECO:0000259" key="6">
    <source>
        <dbReference type="Pfam" id="PF01814"/>
    </source>
</evidence>
<sequence length="152" mass="17564">MEQNSWGWSDRLSLSYEPMDETHKEFVELCAALSEDNPDTFLNRLDALIVHSIAHFEQENRWMEETAFPPVGCHRQEHDAVLEVMQEVRRRVALGETDLAARLAEELPLWFEHHVDTMDNMLARFMAAGQANQLTEQLSEQQTDQQGQTQPA</sequence>
<dbReference type="NCBIfam" id="TIGR02481">
    <property type="entry name" value="hemeryth_dom"/>
    <property type="match status" value="1"/>
</dbReference>
<evidence type="ECO:0000256" key="4">
    <source>
        <dbReference type="ARBA" id="ARBA00023004"/>
    </source>
</evidence>
<gene>
    <name evidence="7" type="ORF">H8L32_18070</name>
</gene>
<dbReference type="Proteomes" id="UP000650424">
    <property type="component" value="Unassembled WGS sequence"/>
</dbReference>
<dbReference type="CDD" id="cd12107">
    <property type="entry name" value="Hemerythrin"/>
    <property type="match status" value="1"/>
</dbReference>
<keyword evidence="2" id="KW-0813">Transport</keyword>
<feature type="domain" description="Hemerythrin-like" evidence="6">
    <location>
        <begin position="16"/>
        <end position="123"/>
    </location>
</feature>
<dbReference type="InterPro" id="IPR050669">
    <property type="entry name" value="Hemerythrin"/>
</dbReference>
<dbReference type="PANTHER" id="PTHR37164:SF1">
    <property type="entry name" value="BACTERIOHEMERYTHRIN"/>
    <property type="match status" value="1"/>
</dbReference>
<dbReference type="SUPFAM" id="SSF47188">
    <property type="entry name" value="Hemerythrin-like"/>
    <property type="match status" value="1"/>
</dbReference>
<accession>A0ABR6ZUY2</accession>
<evidence type="ECO:0000256" key="2">
    <source>
        <dbReference type="ARBA" id="ARBA00022621"/>
    </source>
</evidence>
<dbReference type="RefSeq" id="WP_186948656.1">
    <property type="nucleotide sequence ID" value="NZ_JACOGF010000009.1"/>
</dbReference>
<evidence type="ECO:0000256" key="1">
    <source>
        <dbReference type="ARBA" id="ARBA00010587"/>
    </source>
</evidence>
<name>A0ABR6ZUY2_9BURK</name>
<dbReference type="InterPro" id="IPR012827">
    <property type="entry name" value="Hemerythrin_metal-bd"/>
</dbReference>
<evidence type="ECO:0000313" key="8">
    <source>
        <dbReference type="Proteomes" id="UP000650424"/>
    </source>
</evidence>
<dbReference type="InterPro" id="IPR012312">
    <property type="entry name" value="Hemerythrin-like"/>
</dbReference>
<dbReference type="PANTHER" id="PTHR37164">
    <property type="entry name" value="BACTERIOHEMERYTHRIN"/>
    <property type="match status" value="1"/>
</dbReference>
<dbReference type="EMBL" id="JACOGF010000009">
    <property type="protein sequence ID" value="MBC3919403.1"/>
    <property type="molecule type" value="Genomic_DNA"/>
</dbReference>
<proteinExistence type="inferred from homology"/>
<dbReference type="Pfam" id="PF01814">
    <property type="entry name" value="Hemerythrin"/>
    <property type="match status" value="1"/>
</dbReference>
<evidence type="ECO:0000256" key="5">
    <source>
        <dbReference type="SAM" id="MobiDB-lite"/>
    </source>
</evidence>
<organism evidence="7 8">
    <name type="scientific">Undibacterium hunanense</name>
    <dbReference type="NCBI Taxonomy" id="2762292"/>
    <lineage>
        <taxon>Bacteria</taxon>
        <taxon>Pseudomonadati</taxon>
        <taxon>Pseudomonadota</taxon>
        <taxon>Betaproteobacteria</taxon>
        <taxon>Burkholderiales</taxon>
        <taxon>Oxalobacteraceae</taxon>
        <taxon>Undibacterium</taxon>
    </lineage>
</organism>
<dbReference type="InterPro" id="IPR035938">
    <property type="entry name" value="Hemerythrin-like_sf"/>
</dbReference>
<dbReference type="InterPro" id="IPR016131">
    <property type="entry name" value="Haemerythrin_Fe_BS"/>
</dbReference>
<keyword evidence="2" id="KW-0561">Oxygen transport</keyword>
<evidence type="ECO:0000313" key="7">
    <source>
        <dbReference type="EMBL" id="MBC3919403.1"/>
    </source>
</evidence>
<keyword evidence="3" id="KW-0479">Metal-binding</keyword>
<reference evidence="7 8" key="1">
    <citation type="submission" date="2020-08" db="EMBL/GenBank/DDBJ databases">
        <title>Novel species isolated from subtropical streams in China.</title>
        <authorList>
            <person name="Lu H."/>
        </authorList>
    </citation>
    <scope>NUCLEOTIDE SEQUENCE [LARGE SCALE GENOMIC DNA]</scope>
    <source>
        <strain evidence="7 8">CY18W</strain>
    </source>
</reference>
<dbReference type="PROSITE" id="PS00550">
    <property type="entry name" value="HEMERYTHRINS"/>
    <property type="match status" value="1"/>
</dbReference>
<keyword evidence="4" id="KW-0408">Iron</keyword>
<keyword evidence="8" id="KW-1185">Reference proteome</keyword>
<feature type="region of interest" description="Disordered" evidence="5">
    <location>
        <begin position="133"/>
        <end position="152"/>
    </location>
</feature>
<protein>
    <submittedName>
        <fullName evidence="7">Hemerythrin domain-containing protein</fullName>
    </submittedName>
</protein>
<comment type="similarity">
    <text evidence="1">Belongs to the hemerythrin family.</text>
</comment>